<feature type="transmembrane region" description="Helical" evidence="2">
    <location>
        <begin position="120"/>
        <end position="141"/>
    </location>
</feature>
<name>A0ABU2QX86_9ACTN</name>
<feature type="compositionally biased region" description="Pro residues" evidence="1">
    <location>
        <begin position="7"/>
        <end position="18"/>
    </location>
</feature>
<feature type="transmembrane region" description="Helical" evidence="2">
    <location>
        <begin position="94"/>
        <end position="114"/>
    </location>
</feature>
<keyword evidence="2" id="KW-1133">Transmembrane helix</keyword>
<dbReference type="EMBL" id="JAVRET010000013">
    <property type="protein sequence ID" value="MDT0408970.1"/>
    <property type="molecule type" value="Genomic_DNA"/>
</dbReference>
<gene>
    <name evidence="3" type="ORF">RM698_07850</name>
</gene>
<evidence type="ECO:0000313" key="3">
    <source>
        <dbReference type="EMBL" id="MDT0408970.1"/>
    </source>
</evidence>
<feature type="region of interest" description="Disordered" evidence="1">
    <location>
        <begin position="1"/>
        <end position="24"/>
    </location>
</feature>
<dbReference type="Proteomes" id="UP001183610">
    <property type="component" value="Unassembled WGS sequence"/>
</dbReference>
<dbReference type="InterPro" id="IPR005325">
    <property type="entry name" value="DUF308_memb"/>
</dbReference>
<reference evidence="4" key="1">
    <citation type="submission" date="2023-07" db="EMBL/GenBank/DDBJ databases">
        <title>30 novel species of actinomycetes from the DSMZ collection.</title>
        <authorList>
            <person name="Nouioui I."/>
        </authorList>
    </citation>
    <scope>NUCLEOTIDE SEQUENCE [LARGE SCALE GENOMIC DNA]</scope>
    <source>
        <strain evidence="4">DSM 41979</strain>
    </source>
</reference>
<dbReference type="InterPro" id="IPR052712">
    <property type="entry name" value="Acid_resist_chaperone_HdeD"/>
</dbReference>
<organism evidence="3 4">
    <name type="scientific">Streptomyces evansiae</name>
    <dbReference type="NCBI Taxonomy" id="3075535"/>
    <lineage>
        <taxon>Bacteria</taxon>
        <taxon>Bacillati</taxon>
        <taxon>Actinomycetota</taxon>
        <taxon>Actinomycetes</taxon>
        <taxon>Kitasatosporales</taxon>
        <taxon>Streptomycetaceae</taxon>
        <taxon>Streptomyces</taxon>
    </lineage>
</organism>
<comment type="caution">
    <text evidence="3">The sequence shown here is derived from an EMBL/GenBank/DDBJ whole genome shotgun (WGS) entry which is preliminary data.</text>
</comment>
<keyword evidence="2" id="KW-0472">Membrane</keyword>
<dbReference type="PANTHER" id="PTHR34989">
    <property type="entry name" value="PROTEIN HDED"/>
    <property type="match status" value="1"/>
</dbReference>
<dbReference type="PANTHER" id="PTHR34989:SF1">
    <property type="entry name" value="PROTEIN HDED"/>
    <property type="match status" value="1"/>
</dbReference>
<feature type="transmembrane region" description="Helical" evidence="2">
    <location>
        <begin position="63"/>
        <end position="82"/>
    </location>
</feature>
<evidence type="ECO:0000313" key="4">
    <source>
        <dbReference type="Proteomes" id="UP001183610"/>
    </source>
</evidence>
<keyword evidence="2" id="KW-0812">Transmembrane</keyword>
<feature type="transmembrane region" description="Helical" evidence="2">
    <location>
        <begin position="34"/>
        <end position="57"/>
    </location>
</feature>
<sequence length="206" mass="21514">MSHAEPPSYPGAMPPRPGPGRDELPDPLRRLARAAWWVVLLAGLASVLLGVLVLVWPGSSLRVAGVLFGVYLLVSGVVQLVAATGTHTAAGMRVLGFVSGALSVLLGLFCFRGATQSVLLLALWIGIGWLFRGLTQVVAALAEPASPARGWQLVLGVLAALAGVVLVVSPFASAWALILVAGIWLLAVGVTEIATALRLRHRLRLD</sequence>
<accession>A0ABU2QX86</accession>
<evidence type="ECO:0000256" key="2">
    <source>
        <dbReference type="SAM" id="Phobius"/>
    </source>
</evidence>
<evidence type="ECO:0000256" key="1">
    <source>
        <dbReference type="SAM" id="MobiDB-lite"/>
    </source>
</evidence>
<keyword evidence="4" id="KW-1185">Reference proteome</keyword>
<dbReference type="Pfam" id="PF03729">
    <property type="entry name" value="DUF308"/>
    <property type="match status" value="2"/>
</dbReference>
<feature type="transmembrane region" description="Helical" evidence="2">
    <location>
        <begin position="178"/>
        <end position="197"/>
    </location>
</feature>
<dbReference type="RefSeq" id="WP_029397049.1">
    <property type="nucleotide sequence ID" value="NZ_JAVRET010000013.1"/>
</dbReference>
<proteinExistence type="predicted"/>
<protein>
    <submittedName>
        <fullName evidence="3">HdeD family acid-resistance protein</fullName>
    </submittedName>
</protein>
<feature type="transmembrane region" description="Helical" evidence="2">
    <location>
        <begin position="153"/>
        <end position="172"/>
    </location>
</feature>